<dbReference type="InterPro" id="IPR025668">
    <property type="entry name" value="Tnp_DDE_dom"/>
</dbReference>
<keyword evidence="4" id="KW-1185">Reference proteome</keyword>
<dbReference type="Pfam" id="PF13751">
    <property type="entry name" value="DDE_Tnp_1_6"/>
    <property type="match status" value="1"/>
</dbReference>
<evidence type="ECO:0000259" key="2">
    <source>
        <dbReference type="Pfam" id="PF13751"/>
    </source>
</evidence>
<feature type="region of interest" description="Disordered" evidence="1">
    <location>
        <begin position="1"/>
        <end position="32"/>
    </location>
</feature>
<dbReference type="EMBL" id="JBIGHZ010000004">
    <property type="protein sequence ID" value="MFG6448777.1"/>
    <property type="molecule type" value="Genomic_DNA"/>
</dbReference>
<dbReference type="PANTHER" id="PTHR33408">
    <property type="entry name" value="TRANSPOSASE"/>
    <property type="match status" value="1"/>
</dbReference>
<proteinExistence type="predicted"/>
<gene>
    <name evidence="3" type="ORF">ACG0Z6_11080</name>
</gene>
<sequence>MRQRDERYAEQAKHKAKGEVLHDKRKPAASPNPKVKGYFSVADFVFEGGNTCTCPAGCTLRSSGALYSAGRYQRQEFKARASDCQACALRSQCIRTPQTAQRKIAVHLRMPDDPNEPIHRMRAAIDSAHGRRLYSQRIATVEPVFGNLRHNKRLSRFTVRGKDKVGTQWRLFCLVHNIEKIAKRGDGT</sequence>
<accession>A0ABW7FWT1</accession>
<dbReference type="Proteomes" id="UP001606099">
    <property type="component" value="Unassembled WGS sequence"/>
</dbReference>
<protein>
    <submittedName>
        <fullName evidence="3">Transposase</fullName>
    </submittedName>
</protein>
<evidence type="ECO:0000313" key="4">
    <source>
        <dbReference type="Proteomes" id="UP001606099"/>
    </source>
</evidence>
<reference evidence="3 4" key="1">
    <citation type="submission" date="2024-08" db="EMBL/GenBank/DDBJ databases">
        <authorList>
            <person name="Lu H."/>
        </authorList>
    </citation>
    <scope>NUCLEOTIDE SEQUENCE [LARGE SCALE GENOMIC DNA]</scope>
    <source>
        <strain evidence="3 4">BYS180W</strain>
    </source>
</reference>
<organism evidence="3 4">
    <name type="scientific">Roseateles rivi</name>
    <dbReference type="NCBI Taxonomy" id="3299028"/>
    <lineage>
        <taxon>Bacteria</taxon>
        <taxon>Pseudomonadati</taxon>
        <taxon>Pseudomonadota</taxon>
        <taxon>Betaproteobacteria</taxon>
        <taxon>Burkholderiales</taxon>
        <taxon>Sphaerotilaceae</taxon>
        <taxon>Roseateles</taxon>
    </lineage>
</organism>
<dbReference type="PANTHER" id="PTHR33408:SF2">
    <property type="entry name" value="TRANSPOSASE DDE DOMAIN-CONTAINING PROTEIN"/>
    <property type="match status" value="1"/>
</dbReference>
<comment type="caution">
    <text evidence="3">The sequence shown here is derived from an EMBL/GenBank/DDBJ whole genome shotgun (WGS) entry which is preliminary data.</text>
</comment>
<dbReference type="RefSeq" id="WP_394461333.1">
    <property type="nucleotide sequence ID" value="NZ_JBIGHZ010000004.1"/>
</dbReference>
<feature type="domain" description="Transposase DDE" evidence="2">
    <location>
        <begin position="53"/>
        <end position="181"/>
    </location>
</feature>
<name>A0ABW7FWT1_9BURK</name>
<evidence type="ECO:0000313" key="3">
    <source>
        <dbReference type="EMBL" id="MFG6448777.1"/>
    </source>
</evidence>
<evidence type="ECO:0000256" key="1">
    <source>
        <dbReference type="SAM" id="MobiDB-lite"/>
    </source>
</evidence>
<feature type="compositionally biased region" description="Basic and acidic residues" evidence="1">
    <location>
        <begin position="1"/>
        <end position="22"/>
    </location>
</feature>